<dbReference type="OrthoDB" id="9814460at2"/>
<dbReference type="InterPro" id="IPR016047">
    <property type="entry name" value="M23ase_b-sheet_dom"/>
</dbReference>
<proteinExistence type="predicted"/>
<dbReference type="Gene3D" id="2.70.70.10">
    <property type="entry name" value="Glucose Permease (Domain IIA)"/>
    <property type="match status" value="1"/>
</dbReference>
<feature type="domain" description="LysM" evidence="2">
    <location>
        <begin position="36"/>
        <end position="80"/>
    </location>
</feature>
<feature type="domain" description="LysM" evidence="2">
    <location>
        <begin position="86"/>
        <end position="130"/>
    </location>
</feature>
<dbReference type="GO" id="GO:0004222">
    <property type="term" value="F:metalloendopeptidase activity"/>
    <property type="evidence" value="ECO:0007669"/>
    <property type="project" value="TreeGrafter"/>
</dbReference>
<dbReference type="Pfam" id="PF01551">
    <property type="entry name" value="Peptidase_M23"/>
    <property type="match status" value="1"/>
</dbReference>
<dbReference type="InterPro" id="IPR011055">
    <property type="entry name" value="Dup_hybrid_motif"/>
</dbReference>
<dbReference type="Pfam" id="PF01476">
    <property type="entry name" value="LysM"/>
    <property type="match status" value="2"/>
</dbReference>
<dbReference type="SMART" id="SM00257">
    <property type="entry name" value="LysM"/>
    <property type="match status" value="2"/>
</dbReference>
<dbReference type="PROSITE" id="PS51782">
    <property type="entry name" value="LYSM"/>
    <property type="match status" value="2"/>
</dbReference>
<keyword evidence="4" id="KW-1185">Reference proteome</keyword>
<dbReference type="InterPro" id="IPR050570">
    <property type="entry name" value="Cell_wall_metabolism_enzyme"/>
</dbReference>
<organism evidence="3 4">
    <name type="scientific">Formimonas warabiya</name>
    <dbReference type="NCBI Taxonomy" id="1761012"/>
    <lineage>
        <taxon>Bacteria</taxon>
        <taxon>Bacillati</taxon>
        <taxon>Bacillota</taxon>
        <taxon>Clostridia</taxon>
        <taxon>Eubacteriales</taxon>
        <taxon>Peptococcaceae</taxon>
        <taxon>Candidatus Formimonas</taxon>
    </lineage>
</organism>
<evidence type="ECO:0000256" key="1">
    <source>
        <dbReference type="SAM" id="SignalP"/>
    </source>
</evidence>
<dbReference type="PANTHER" id="PTHR21666:SF270">
    <property type="entry name" value="MUREIN HYDROLASE ACTIVATOR ENVC"/>
    <property type="match status" value="1"/>
</dbReference>
<dbReference type="RefSeq" id="WP_148135262.1">
    <property type="nucleotide sequence ID" value="NZ_CP017634.1"/>
</dbReference>
<dbReference type="EMBL" id="CP017634">
    <property type="protein sequence ID" value="ATW25995.1"/>
    <property type="molecule type" value="Genomic_DNA"/>
</dbReference>
<dbReference type="PANTHER" id="PTHR21666">
    <property type="entry name" value="PEPTIDASE-RELATED"/>
    <property type="match status" value="1"/>
</dbReference>
<sequence>MNKATKYIAVMTAVLFILFPIQVSATEEENENSYRITYYVEAGDTLSRISQHYGVDFELLAAMNNLDTDARVLQGQRIYVPREPEINYSLEAGDTLWNVAQKYGVHVDDLVSYNQITDPGRLKIGQVIKIPVQSAEEMTPVRVAAKPALNVASRGLSGLSLPVMGIISSGYGWRKSGFHHGTDIAAKTGTPIRAVEAGNVIFSGWRAIYGYSITIDHGNEIQSVYGHASKLLVKKGQQVNKGQIIARVGDTGRTTGPHLHLEIHVNGKTVDPMRYLPKL</sequence>
<protein>
    <recommendedName>
        <fullName evidence="2">LysM domain-containing protein</fullName>
    </recommendedName>
</protein>
<dbReference type="InterPro" id="IPR036779">
    <property type="entry name" value="LysM_dom_sf"/>
</dbReference>
<feature type="signal peptide" evidence="1">
    <location>
        <begin position="1"/>
        <end position="25"/>
    </location>
</feature>
<feature type="chain" id="PRO_5018052584" description="LysM domain-containing protein" evidence="1">
    <location>
        <begin position="26"/>
        <end position="279"/>
    </location>
</feature>
<keyword evidence="1" id="KW-0732">Signal</keyword>
<reference evidence="3 4" key="1">
    <citation type="submission" date="2016-10" db="EMBL/GenBank/DDBJ databases">
        <title>Complete Genome Sequence of Peptococcaceae strain DCMF.</title>
        <authorList>
            <person name="Edwards R.J."/>
            <person name="Holland S.I."/>
            <person name="Deshpande N.P."/>
            <person name="Wong Y.K."/>
            <person name="Ertan H."/>
            <person name="Manefield M."/>
            <person name="Russell T.L."/>
            <person name="Lee M.J."/>
        </authorList>
    </citation>
    <scope>NUCLEOTIDE SEQUENCE [LARGE SCALE GENOMIC DNA]</scope>
    <source>
        <strain evidence="3 4">DCMF</strain>
    </source>
</reference>
<dbReference type="CDD" id="cd12797">
    <property type="entry name" value="M23_peptidase"/>
    <property type="match status" value="1"/>
</dbReference>
<name>A0A3G1KUX2_FORW1</name>
<dbReference type="CDD" id="cd00118">
    <property type="entry name" value="LysM"/>
    <property type="match status" value="2"/>
</dbReference>
<evidence type="ECO:0000313" key="3">
    <source>
        <dbReference type="EMBL" id="ATW25995.1"/>
    </source>
</evidence>
<dbReference type="KEGG" id="fwa:DCMF_15520"/>
<evidence type="ECO:0000259" key="2">
    <source>
        <dbReference type="PROSITE" id="PS51782"/>
    </source>
</evidence>
<gene>
    <name evidence="3" type="ORF">DCMF_15520</name>
</gene>
<dbReference type="SUPFAM" id="SSF51261">
    <property type="entry name" value="Duplicated hybrid motif"/>
    <property type="match status" value="1"/>
</dbReference>
<dbReference type="InterPro" id="IPR018392">
    <property type="entry name" value="LysM"/>
</dbReference>
<dbReference type="Proteomes" id="UP000323521">
    <property type="component" value="Chromosome"/>
</dbReference>
<dbReference type="AlphaFoldDB" id="A0A3G1KUX2"/>
<accession>A0A3G1KUX2</accession>
<dbReference type="Gene3D" id="3.10.350.10">
    <property type="entry name" value="LysM domain"/>
    <property type="match status" value="2"/>
</dbReference>
<evidence type="ECO:0000313" key="4">
    <source>
        <dbReference type="Proteomes" id="UP000323521"/>
    </source>
</evidence>